<dbReference type="KEGG" id="elio:KO353_07565"/>
<sequence length="122" mass="13333">MGFPGTVSISSRTLIALLAEIAASLHRTGFRDFVLVHGHDGNLPSMMVAAQEIVDTLPETRAVVLNWLAPLSRVYHTIQRSTKGEGHGGEGETSRLLVTHPELVHPERGPVHHLPPEVIRKI</sequence>
<protein>
    <submittedName>
        <fullName evidence="1">Creatininase family protein</fullName>
    </submittedName>
</protein>
<dbReference type="AlphaFoldDB" id="A0A975U4Q5"/>
<organism evidence="1 2">
    <name type="scientific">Elioraea tepida</name>
    <dbReference type="NCBI Taxonomy" id="2843330"/>
    <lineage>
        <taxon>Bacteria</taxon>
        <taxon>Pseudomonadati</taxon>
        <taxon>Pseudomonadota</taxon>
        <taxon>Alphaproteobacteria</taxon>
        <taxon>Acetobacterales</taxon>
        <taxon>Elioraeaceae</taxon>
        <taxon>Elioraea</taxon>
    </lineage>
</organism>
<keyword evidence="2" id="KW-1185">Reference proteome</keyword>
<proteinExistence type="predicted"/>
<evidence type="ECO:0000313" key="2">
    <source>
        <dbReference type="Proteomes" id="UP000694001"/>
    </source>
</evidence>
<name>A0A975U4Q5_9PROT</name>
<dbReference type="EMBL" id="CP076448">
    <property type="protein sequence ID" value="QXM26250.1"/>
    <property type="molecule type" value="Genomic_DNA"/>
</dbReference>
<dbReference type="InterPro" id="IPR003785">
    <property type="entry name" value="Creatininase/forma_Hydrolase"/>
</dbReference>
<dbReference type="Pfam" id="PF02633">
    <property type="entry name" value="Creatininase"/>
    <property type="match status" value="1"/>
</dbReference>
<accession>A0A975U4Q5</accession>
<reference evidence="1" key="1">
    <citation type="submission" date="2021-06" db="EMBL/GenBank/DDBJ databases">
        <title>Elioraea tepida, sp. nov., a moderately thermophilic aerobic anoxygenic phototrophic bacterium isolated from an alkaline siliceous hot spring mat community in Yellowstone National Park, WY, USA.</title>
        <authorList>
            <person name="Saini M.K."/>
            <person name="Yoshida S."/>
            <person name="Sebastian A."/>
            <person name="Hirose S."/>
            <person name="Hara E."/>
            <person name="Tamaki H."/>
            <person name="Soulier N.T."/>
            <person name="Albert I."/>
            <person name="Hanada S."/>
            <person name="Bryant D.A."/>
            <person name="Tank M."/>
        </authorList>
    </citation>
    <scope>NUCLEOTIDE SEQUENCE</scope>
    <source>
        <strain evidence="1">MS-P2</strain>
    </source>
</reference>
<gene>
    <name evidence="1" type="ORF">KO353_07565</name>
</gene>
<evidence type="ECO:0000313" key="1">
    <source>
        <dbReference type="EMBL" id="QXM26250.1"/>
    </source>
</evidence>
<dbReference type="PANTHER" id="PTHR35005">
    <property type="entry name" value="3-DEHYDRO-SCYLLO-INOSOSE HYDROLASE"/>
    <property type="match status" value="1"/>
</dbReference>
<dbReference type="GO" id="GO:0016811">
    <property type="term" value="F:hydrolase activity, acting on carbon-nitrogen (but not peptide) bonds, in linear amides"/>
    <property type="evidence" value="ECO:0007669"/>
    <property type="project" value="TreeGrafter"/>
</dbReference>
<dbReference type="GO" id="GO:0009231">
    <property type="term" value="P:riboflavin biosynthetic process"/>
    <property type="evidence" value="ECO:0007669"/>
    <property type="project" value="TreeGrafter"/>
</dbReference>
<dbReference type="Proteomes" id="UP000694001">
    <property type="component" value="Chromosome"/>
</dbReference>
<dbReference type="PANTHER" id="PTHR35005:SF1">
    <property type="entry name" value="2-AMINO-5-FORMYLAMINO-6-RIBOSYLAMINOPYRIMIDIN-4(3H)-ONE 5'-MONOPHOSPHATE DEFORMYLASE"/>
    <property type="match status" value="1"/>
</dbReference>